<feature type="transmembrane region" description="Helical" evidence="5">
    <location>
        <begin position="331"/>
        <end position="352"/>
    </location>
</feature>
<dbReference type="RefSeq" id="WP_184169273.1">
    <property type="nucleotide sequence ID" value="NZ_JACHGF010000001.1"/>
</dbReference>
<accession>A0A840TCX1</accession>
<evidence type="ECO:0000313" key="8">
    <source>
        <dbReference type="EMBL" id="MBB5281926.1"/>
    </source>
</evidence>
<feature type="domain" description="NADH:quinone oxidoreductase/Mrp antiporter transmembrane" evidence="7">
    <location>
        <begin position="134"/>
        <end position="407"/>
    </location>
</feature>
<feature type="transmembrane region" description="Helical" evidence="5">
    <location>
        <begin position="414"/>
        <end position="434"/>
    </location>
</feature>
<gene>
    <name evidence="5" type="primary">nuoN</name>
    <name evidence="8" type="ORF">HNQ92_000047</name>
</gene>
<dbReference type="GO" id="GO:0008137">
    <property type="term" value="F:NADH dehydrogenase (ubiquinone) activity"/>
    <property type="evidence" value="ECO:0007669"/>
    <property type="project" value="InterPro"/>
</dbReference>
<dbReference type="GO" id="GO:0042773">
    <property type="term" value="P:ATP synthesis coupled electron transport"/>
    <property type="evidence" value="ECO:0007669"/>
    <property type="project" value="InterPro"/>
</dbReference>
<protein>
    <recommendedName>
        <fullName evidence="5">NADH-quinone oxidoreductase subunit N</fullName>
        <ecNumber evidence="5">7.1.1.-</ecNumber>
    </recommendedName>
    <alternativeName>
        <fullName evidence="5">NADH dehydrogenase I subunit N</fullName>
    </alternativeName>
    <alternativeName>
        <fullName evidence="5">NDH-1 subunit N</fullName>
    </alternativeName>
</protein>
<comment type="subcellular location">
    <subcellularLocation>
        <location evidence="5">Cell membrane</location>
        <topology evidence="5">Multi-pass membrane protein</topology>
    </subcellularLocation>
    <subcellularLocation>
        <location evidence="1">Endomembrane system</location>
        <topology evidence="1">Multi-pass membrane protein</topology>
    </subcellularLocation>
    <subcellularLocation>
        <location evidence="6">Membrane</location>
        <topology evidence="6">Multi-pass membrane protein</topology>
    </subcellularLocation>
</comment>
<feature type="transmembrane region" description="Helical" evidence="5">
    <location>
        <begin position="276"/>
        <end position="297"/>
    </location>
</feature>
<feature type="transmembrane region" description="Helical" evidence="5">
    <location>
        <begin position="454"/>
        <end position="473"/>
    </location>
</feature>
<evidence type="ECO:0000256" key="2">
    <source>
        <dbReference type="ARBA" id="ARBA00022692"/>
    </source>
</evidence>
<evidence type="ECO:0000313" key="9">
    <source>
        <dbReference type="Proteomes" id="UP000557307"/>
    </source>
</evidence>
<evidence type="ECO:0000256" key="6">
    <source>
        <dbReference type="RuleBase" id="RU000320"/>
    </source>
</evidence>
<comment type="caution">
    <text evidence="8">The sequence shown here is derived from an EMBL/GenBank/DDBJ whole genome shotgun (WGS) entry which is preliminary data.</text>
</comment>
<feature type="transmembrane region" description="Helical" evidence="5">
    <location>
        <begin position="118"/>
        <end position="134"/>
    </location>
</feature>
<dbReference type="HAMAP" id="MF_00445">
    <property type="entry name" value="NDH1_NuoN_1"/>
    <property type="match status" value="1"/>
</dbReference>
<dbReference type="InterPro" id="IPR010096">
    <property type="entry name" value="NADH-Q_OxRdtase_suN/2"/>
</dbReference>
<evidence type="ECO:0000256" key="3">
    <source>
        <dbReference type="ARBA" id="ARBA00022989"/>
    </source>
</evidence>
<keyword evidence="5" id="KW-0520">NAD</keyword>
<evidence type="ECO:0000256" key="4">
    <source>
        <dbReference type="ARBA" id="ARBA00023136"/>
    </source>
</evidence>
<comment type="similarity">
    <text evidence="5">Belongs to the complex I subunit 2 family.</text>
</comment>
<dbReference type="EMBL" id="JACHGF010000001">
    <property type="protein sequence ID" value="MBB5281926.1"/>
    <property type="molecule type" value="Genomic_DNA"/>
</dbReference>
<comment type="catalytic activity">
    <reaction evidence="5">
        <text>a quinone + NADH + 5 H(+)(in) = a quinol + NAD(+) + 4 H(+)(out)</text>
        <dbReference type="Rhea" id="RHEA:57888"/>
        <dbReference type="ChEBI" id="CHEBI:15378"/>
        <dbReference type="ChEBI" id="CHEBI:24646"/>
        <dbReference type="ChEBI" id="CHEBI:57540"/>
        <dbReference type="ChEBI" id="CHEBI:57945"/>
        <dbReference type="ChEBI" id="CHEBI:132124"/>
    </reaction>
</comment>
<keyword evidence="3 5" id="KW-1133">Transmembrane helix</keyword>
<keyword evidence="4 5" id="KW-0472">Membrane</keyword>
<feature type="transmembrane region" description="Helical" evidence="5">
    <location>
        <begin position="212"/>
        <end position="237"/>
    </location>
</feature>
<comment type="function">
    <text evidence="5">NDH-1 shuttles electrons from NADH, via FMN and iron-sulfur (Fe-S) centers, to quinones in the respiratory chain. The immediate electron acceptor for the enzyme in this species is believed to be a menaquinone. Couples the redox reaction to proton translocation (for every two electrons transferred, four hydrogen ions are translocated across the cytoplasmic membrane), and thus conserves the redox energy in a proton gradient.</text>
</comment>
<feature type="transmembrane region" description="Helical" evidence="5">
    <location>
        <begin position="170"/>
        <end position="192"/>
    </location>
</feature>
<dbReference type="Proteomes" id="UP000557307">
    <property type="component" value="Unassembled WGS sequence"/>
</dbReference>
<dbReference type="InterPro" id="IPR001750">
    <property type="entry name" value="ND/Mrp_TM"/>
</dbReference>
<comment type="subunit">
    <text evidence="5">NDH-1 is composed of 14 different subunits. Subunits NuoA, H, J, K, L, M, N constitute the membrane sector of the complex.</text>
</comment>
<keyword evidence="5" id="KW-1003">Cell membrane</keyword>
<feature type="transmembrane region" description="Helical" evidence="5">
    <location>
        <begin position="50"/>
        <end position="68"/>
    </location>
</feature>
<evidence type="ECO:0000256" key="5">
    <source>
        <dbReference type="HAMAP-Rule" id="MF_00445"/>
    </source>
</evidence>
<keyword evidence="5" id="KW-0874">Quinone</keyword>
<reference evidence="8 9" key="1">
    <citation type="submission" date="2020-08" db="EMBL/GenBank/DDBJ databases">
        <title>Genomic Encyclopedia of Type Strains, Phase IV (KMG-IV): sequencing the most valuable type-strain genomes for metagenomic binning, comparative biology and taxonomic classification.</title>
        <authorList>
            <person name="Goeker M."/>
        </authorList>
    </citation>
    <scope>NUCLEOTIDE SEQUENCE [LARGE SCALE GENOMIC DNA]</scope>
    <source>
        <strain evidence="8 9">DSM 105074</strain>
    </source>
</reference>
<organism evidence="8 9">
    <name type="scientific">Rhabdobacter roseus</name>
    <dbReference type="NCBI Taxonomy" id="1655419"/>
    <lineage>
        <taxon>Bacteria</taxon>
        <taxon>Pseudomonadati</taxon>
        <taxon>Bacteroidota</taxon>
        <taxon>Cytophagia</taxon>
        <taxon>Cytophagales</taxon>
        <taxon>Cytophagaceae</taxon>
        <taxon>Rhabdobacter</taxon>
    </lineage>
</organism>
<dbReference type="GO" id="GO:0012505">
    <property type="term" value="C:endomembrane system"/>
    <property type="evidence" value="ECO:0007669"/>
    <property type="project" value="UniProtKB-SubCell"/>
</dbReference>
<keyword evidence="5" id="KW-1278">Translocase</keyword>
<keyword evidence="5" id="KW-0813">Transport</keyword>
<dbReference type="Pfam" id="PF00361">
    <property type="entry name" value="Proton_antipo_M"/>
    <property type="match status" value="1"/>
</dbReference>
<dbReference type="GO" id="GO:0050136">
    <property type="term" value="F:NADH dehydrogenase (quinone) (non-electrogenic) activity"/>
    <property type="evidence" value="ECO:0007669"/>
    <property type="project" value="UniProtKB-UniRule"/>
</dbReference>
<dbReference type="PANTHER" id="PTHR22773">
    <property type="entry name" value="NADH DEHYDROGENASE"/>
    <property type="match status" value="1"/>
</dbReference>
<feature type="transmembrane region" description="Helical" evidence="5">
    <location>
        <begin position="20"/>
        <end position="38"/>
    </location>
</feature>
<feature type="transmembrane region" description="Helical" evidence="5">
    <location>
        <begin position="372"/>
        <end position="394"/>
    </location>
</feature>
<feature type="transmembrane region" description="Helical" evidence="5">
    <location>
        <begin position="304"/>
        <end position="325"/>
    </location>
</feature>
<dbReference type="GO" id="GO:0048038">
    <property type="term" value="F:quinone binding"/>
    <property type="evidence" value="ECO:0007669"/>
    <property type="project" value="UniProtKB-KW"/>
</dbReference>
<feature type="transmembrane region" description="Helical" evidence="5">
    <location>
        <begin position="88"/>
        <end position="106"/>
    </location>
</feature>
<proteinExistence type="inferred from homology"/>
<evidence type="ECO:0000256" key="1">
    <source>
        <dbReference type="ARBA" id="ARBA00004127"/>
    </source>
</evidence>
<dbReference type="GO" id="GO:0005886">
    <property type="term" value="C:plasma membrane"/>
    <property type="evidence" value="ECO:0007669"/>
    <property type="project" value="UniProtKB-SubCell"/>
</dbReference>
<keyword evidence="9" id="KW-1185">Reference proteome</keyword>
<evidence type="ECO:0000259" key="7">
    <source>
        <dbReference type="Pfam" id="PF00361"/>
    </source>
</evidence>
<dbReference type="AlphaFoldDB" id="A0A840TCX1"/>
<sequence length="485" mass="53018">MYLNEQLSHIRQSLAGLAPELYLVGLFLGFLLAELLLLPRQQDKEKMAGWLQAAALAGAVGLLGLLALQWQEEPAFRFQPLLYLDKKAVLFKVLITVAWLFALVHLRVLRYRFPAEQSTLLIAIVLGLFLLCMATHWLTIYLALELVSLGSYLLVSLSPDRKSAEGGLKYLLFGAVSSAIMLYGISLLYGLTGTLDITDPALRTGLLENSPWVMQVAMLMALGGLFFKLSLVPFHVWTPDVYEAAPTPLVAFLSVAPKAASLLVLMRLVSVLPAEVLSTLGGIALISITVGNVAALWQQNARRLLAYSTIAQAGYLLVGLVAYSQLGFEAATFYVAAYLILNLAAFFLLDLLVPRSDTQLDSYAGLGRQSTLVGAAITVVMVALAGLPPTVGFTAKWLVFSALWDSYEQAGEPWLLWLLIGGLLNAAISLVYYLKVPYLLFFRPAQGTWQPASYWPNQIMAGGLLALIVWLFFQPAGLLHWIGVL</sequence>
<dbReference type="EC" id="7.1.1.-" evidence="5"/>
<name>A0A840TCX1_9BACT</name>
<keyword evidence="2 5" id="KW-0812">Transmembrane</keyword>